<evidence type="ECO:0000313" key="4">
    <source>
        <dbReference type="Proteomes" id="UP000319040"/>
    </source>
</evidence>
<evidence type="ECO:0000256" key="2">
    <source>
        <dbReference type="HAMAP-Rule" id="MF_00003"/>
    </source>
</evidence>
<dbReference type="PANTHER" id="PTHR33515">
    <property type="entry name" value="RIBOSOME-BINDING FACTOR A, CHLOROPLASTIC-RELATED"/>
    <property type="match status" value="1"/>
</dbReference>
<protein>
    <recommendedName>
        <fullName evidence="2">Ribosome-binding factor A</fullName>
    </recommendedName>
</protein>
<organism evidence="3 4">
    <name type="scientific">Saccharicrinis carchari</name>
    <dbReference type="NCBI Taxonomy" id="1168039"/>
    <lineage>
        <taxon>Bacteria</taxon>
        <taxon>Pseudomonadati</taxon>
        <taxon>Bacteroidota</taxon>
        <taxon>Bacteroidia</taxon>
        <taxon>Marinilabiliales</taxon>
        <taxon>Marinilabiliaceae</taxon>
        <taxon>Saccharicrinis</taxon>
    </lineage>
</organism>
<dbReference type="GO" id="GO:0043024">
    <property type="term" value="F:ribosomal small subunit binding"/>
    <property type="evidence" value="ECO:0007669"/>
    <property type="project" value="TreeGrafter"/>
</dbReference>
<dbReference type="SUPFAM" id="SSF89919">
    <property type="entry name" value="Ribosome-binding factor A, RbfA"/>
    <property type="match status" value="1"/>
</dbReference>
<dbReference type="Proteomes" id="UP000319040">
    <property type="component" value="Unassembled WGS sequence"/>
</dbReference>
<dbReference type="EMBL" id="FXTB01000005">
    <property type="protein sequence ID" value="SMO71331.1"/>
    <property type="molecule type" value="Genomic_DNA"/>
</dbReference>
<keyword evidence="2" id="KW-0963">Cytoplasm</keyword>
<evidence type="ECO:0000256" key="1">
    <source>
        <dbReference type="ARBA" id="ARBA00022517"/>
    </source>
</evidence>
<dbReference type="GO" id="GO:0030490">
    <property type="term" value="P:maturation of SSU-rRNA"/>
    <property type="evidence" value="ECO:0007669"/>
    <property type="project" value="UniProtKB-UniRule"/>
</dbReference>
<dbReference type="Gene3D" id="3.30.300.20">
    <property type="match status" value="1"/>
</dbReference>
<dbReference type="OrthoDB" id="9811910at2"/>
<comment type="function">
    <text evidence="2">One of several proteins that assist in the late maturation steps of the functional core of the 30S ribosomal subunit. Associates with free 30S ribosomal subunits (but not with 30S subunits that are part of 70S ribosomes or polysomes). Required for efficient processing of 16S rRNA. May interact with the 5'-terminal helix region of 16S rRNA.</text>
</comment>
<dbReference type="PANTHER" id="PTHR33515:SF1">
    <property type="entry name" value="RIBOSOME-BINDING FACTOR A, CHLOROPLASTIC-RELATED"/>
    <property type="match status" value="1"/>
</dbReference>
<reference evidence="3 4" key="1">
    <citation type="submission" date="2017-05" db="EMBL/GenBank/DDBJ databases">
        <authorList>
            <person name="Varghese N."/>
            <person name="Submissions S."/>
        </authorList>
    </citation>
    <scope>NUCLEOTIDE SEQUENCE [LARGE SCALE GENOMIC DNA]</scope>
    <source>
        <strain evidence="3 4">DSM 27040</strain>
    </source>
</reference>
<accession>A0A521DJR0</accession>
<dbReference type="GO" id="GO:0005829">
    <property type="term" value="C:cytosol"/>
    <property type="evidence" value="ECO:0007669"/>
    <property type="project" value="TreeGrafter"/>
</dbReference>
<dbReference type="RefSeq" id="WP_142533661.1">
    <property type="nucleotide sequence ID" value="NZ_FXTB01000005.1"/>
</dbReference>
<dbReference type="InterPro" id="IPR015946">
    <property type="entry name" value="KH_dom-like_a/b"/>
</dbReference>
<dbReference type="InterPro" id="IPR023799">
    <property type="entry name" value="RbfA_dom_sf"/>
</dbReference>
<dbReference type="InterPro" id="IPR000238">
    <property type="entry name" value="RbfA"/>
</dbReference>
<comment type="subcellular location">
    <subcellularLocation>
        <location evidence="2">Cytoplasm</location>
    </subcellularLocation>
</comment>
<gene>
    <name evidence="2" type="primary">rbfA</name>
    <name evidence="3" type="ORF">SAMN06265379_105214</name>
</gene>
<proteinExistence type="inferred from homology"/>
<dbReference type="HAMAP" id="MF_00003">
    <property type="entry name" value="RbfA"/>
    <property type="match status" value="1"/>
</dbReference>
<comment type="subunit">
    <text evidence="2">Monomer. Binds 30S ribosomal subunits, but not 50S ribosomal subunits or 70S ribosomes.</text>
</comment>
<comment type="similarity">
    <text evidence="2">Belongs to the RbfA family.</text>
</comment>
<dbReference type="Pfam" id="PF02033">
    <property type="entry name" value="RBFA"/>
    <property type="match status" value="1"/>
</dbReference>
<name>A0A521DJR0_SACCC</name>
<keyword evidence="4" id="KW-1185">Reference proteome</keyword>
<dbReference type="AlphaFoldDB" id="A0A521DJR0"/>
<keyword evidence="1 2" id="KW-0690">Ribosome biogenesis</keyword>
<dbReference type="NCBIfam" id="TIGR00082">
    <property type="entry name" value="rbfA"/>
    <property type="match status" value="1"/>
</dbReference>
<sequence length="113" mass="13162">MDSTRQKKIARLLQRELSEIFMREARHWTLGAMVSVSKVRISPDLALAKAYISIFPSDKKEKVYTEINNNVSGMRRFLGLRVGKQMRIVPNLQFFIDDSLDYIDNIDRLLKDS</sequence>
<evidence type="ECO:0000313" key="3">
    <source>
        <dbReference type="EMBL" id="SMO71331.1"/>
    </source>
</evidence>